<evidence type="ECO:0000313" key="2">
    <source>
        <dbReference type="Proteomes" id="UP000616151"/>
    </source>
</evidence>
<reference evidence="1" key="1">
    <citation type="submission" date="2021-01" db="EMBL/GenBank/DDBJ databases">
        <authorList>
            <person name="Sun Q."/>
        </authorList>
    </citation>
    <scope>NUCLEOTIDE SEQUENCE</scope>
    <source>
        <strain evidence="1">YIM B02566</strain>
    </source>
</reference>
<sequence>MTPGISLRIVATALVPFAIGYLLSYLLRAVNAVVAPDLIADFALTPAEIGLLTSAYLLAFALFQLPLGVLFDRYGPRRVQTALLVLAAGGCVIFALAPGFTTLFLARAVIGLGFAGGLMSGFKASSLWVPLERRALVNACIMSTGALGIIAATEPTAHLVREVGWRYSFLVFAGLIALCAGFIFVVVPRRDGDPVVARFGQQFTQLLRIMRLPLYWRLAPLLGLTTGVQIGIQTLWAGPWFRDVLGFDRMQVARHLLWMAVAFMVGILSSGFAVDRLARRGISPLTVMLAYLLVYLAAQTVIILRLPDLSVAAWVVVAATGQVGIVAFPWFAAQVGNELAGRSNASLNFAMFISAFMVQGAIGVIIGFFLPTTTGYAPEAYSWAIGFFLILQLLALGWYLKPMPEKEIAYGRS</sequence>
<organism evidence="1 2">
    <name type="scientific">Taklimakanibacter albus</name>
    <dbReference type="NCBI Taxonomy" id="2800327"/>
    <lineage>
        <taxon>Bacteria</taxon>
        <taxon>Pseudomonadati</taxon>
        <taxon>Pseudomonadota</taxon>
        <taxon>Alphaproteobacteria</taxon>
        <taxon>Hyphomicrobiales</taxon>
        <taxon>Aestuariivirgaceae</taxon>
        <taxon>Taklimakanibacter</taxon>
    </lineage>
</organism>
<accession>A0ACC5RBR8</accession>
<protein>
    <submittedName>
        <fullName evidence="1">MFS transporter</fullName>
    </submittedName>
</protein>
<dbReference type="Proteomes" id="UP000616151">
    <property type="component" value="Unassembled WGS sequence"/>
</dbReference>
<keyword evidence="2" id="KW-1185">Reference proteome</keyword>
<evidence type="ECO:0000313" key="1">
    <source>
        <dbReference type="EMBL" id="MBK1870062.1"/>
    </source>
</evidence>
<name>A0ACC5RBR8_9HYPH</name>
<gene>
    <name evidence="1" type="ORF">JHL16_27095</name>
</gene>
<comment type="caution">
    <text evidence="1">The sequence shown here is derived from an EMBL/GenBank/DDBJ whole genome shotgun (WGS) entry which is preliminary data.</text>
</comment>
<dbReference type="EMBL" id="JAENHL010000008">
    <property type="protein sequence ID" value="MBK1870062.1"/>
    <property type="molecule type" value="Genomic_DNA"/>
</dbReference>
<proteinExistence type="predicted"/>